<name>A0ABU1VJD6_9BURK</name>
<sequence length="110" mass="12341">MALLQQVAEYLDRLPLVPTTRELSRRIKEHLENPDNVVTRRAYETAGLEFTGGSYTVAGFPLIEAHVVVPASVFIRSAIPEEPRFQDEHEKQLLNLLYGEGIVLALSPVE</sequence>
<evidence type="ECO:0000313" key="2">
    <source>
        <dbReference type="Proteomes" id="UP001265550"/>
    </source>
</evidence>
<keyword evidence="2" id="KW-1185">Reference proteome</keyword>
<reference evidence="1 2" key="1">
    <citation type="submission" date="2023-07" db="EMBL/GenBank/DDBJ databases">
        <title>Sorghum-associated microbial communities from plants grown in Nebraska, USA.</title>
        <authorList>
            <person name="Schachtman D."/>
        </authorList>
    </citation>
    <scope>NUCLEOTIDE SEQUENCE [LARGE SCALE GENOMIC DNA]</scope>
    <source>
        <strain evidence="1 2">BE240</strain>
    </source>
</reference>
<comment type="caution">
    <text evidence="1">The sequence shown here is derived from an EMBL/GenBank/DDBJ whole genome shotgun (WGS) entry which is preliminary data.</text>
</comment>
<gene>
    <name evidence="1" type="ORF">J2X09_005325</name>
</gene>
<dbReference type="Proteomes" id="UP001265550">
    <property type="component" value="Unassembled WGS sequence"/>
</dbReference>
<organism evidence="1 2">
    <name type="scientific">Hydrogenophaga laconesensis</name>
    <dbReference type="NCBI Taxonomy" id="1805971"/>
    <lineage>
        <taxon>Bacteria</taxon>
        <taxon>Pseudomonadati</taxon>
        <taxon>Pseudomonadota</taxon>
        <taxon>Betaproteobacteria</taxon>
        <taxon>Burkholderiales</taxon>
        <taxon>Comamonadaceae</taxon>
        <taxon>Hydrogenophaga</taxon>
    </lineage>
</organism>
<evidence type="ECO:0000313" key="1">
    <source>
        <dbReference type="EMBL" id="MDR7097549.1"/>
    </source>
</evidence>
<proteinExistence type="predicted"/>
<accession>A0ABU1VJD6</accession>
<protein>
    <submittedName>
        <fullName evidence="1">Uncharacterized protein</fullName>
    </submittedName>
</protein>
<dbReference type="EMBL" id="JAVDWE010000031">
    <property type="protein sequence ID" value="MDR7097549.1"/>
    <property type="molecule type" value="Genomic_DNA"/>
</dbReference>